<protein>
    <recommendedName>
        <fullName evidence="2">DUF6533 domain-containing protein</fullName>
    </recommendedName>
</protein>
<evidence type="ECO:0000259" key="2">
    <source>
        <dbReference type="Pfam" id="PF20151"/>
    </source>
</evidence>
<name>A0AA38UAC9_9AGAR</name>
<feature type="domain" description="DUF6533" evidence="2">
    <location>
        <begin position="17"/>
        <end position="53"/>
    </location>
</feature>
<feature type="transmembrane region" description="Helical" evidence="1">
    <location>
        <begin position="48"/>
        <end position="66"/>
    </location>
</feature>
<accession>A0AA38UAC9</accession>
<evidence type="ECO:0000313" key="3">
    <source>
        <dbReference type="EMBL" id="KAJ3835557.1"/>
    </source>
</evidence>
<feature type="transmembrane region" description="Helical" evidence="1">
    <location>
        <begin position="127"/>
        <end position="160"/>
    </location>
</feature>
<feature type="transmembrane region" description="Helical" evidence="1">
    <location>
        <begin position="100"/>
        <end position="121"/>
    </location>
</feature>
<keyword evidence="4" id="KW-1185">Reference proteome</keyword>
<proteinExistence type="predicted"/>
<dbReference type="Proteomes" id="UP001163846">
    <property type="component" value="Unassembled WGS sequence"/>
</dbReference>
<dbReference type="AlphaFoldDB" id="A0AA38UAC9"/>
<feature type="transmembrane region" description="Helical" evidence="1">
    <location>
        <begin position="172"/>
        <end position="197"/>
    </location>
</feature>
<feature type="transmembrane region" description="Helical" evidence="1">
    <location>
        <begin position="203"/>
        <end position="222"/>
    </location>
</feature>
<keyword evidence="1" id="KW-0472">Membrane</keyword>
<dbReference type="EMBL" id="MU806400">
    <property type="protein sequence ID" value="KAJ3835557.1"/>
    <property type="molecule type" value="Genomic_DNA"/>
</dbReference>
<organism evidence="3 4">
    <name type="scientific">Lentinula raphanica</name>
    <dbReference type="NCBI Taxonomy" id="153919"/>
    <lineage>
        <taxon>Eukaryota</taxon>
        <taxon>Fungi</taxon>
        <taxon>Dikarya</taxon>
        <taxon>Basidiomycota</taxon>
        <taxon>Agaricomycotina</taxon>
        <taxon>Agaricomycetes</taxon>
        <taxon>Agaricomycetidae</taxon>
        <taxon>Agaricales</taxon>
        <taxon>Marasmiineae</taxon>
        <taxon>Omphalotaceae</taxon>
        <taxon>Lentinula</taxon>
    </lineage>
</organism>
<dbReference type="InterPro" id="IPR045340">
    <property type="entry name" value="DUF6533"/>
</dbReference>
<feature type="transmembrane region" description="Helical" evidence="1">
    <location>
        <begin position="6"/>
        <end position="27"/>
    </location>
</feature>
<comment type="caution">
    <text evidence="3">The sequence shown here is derived from an EMBL/GenBank/DDBJ whole genome shotgun (WGS) entry which is preliminary data.</text>
</comment>
<gene>
    <name evidence="3" type="ORF">F5878DRAFT_303637</name>
</gene>
<dbReference type="Pfam" id="PF20151">
    <property type="entry name" value="DUF6533"/>
    <property type="match status" value="1"/>
</dbReference>
<keyword evidence="1" id="KW-1133">Transmembrane helix</keyword>
<evidence type="ECO:0000313" key="4">
    <source>
        <dbReference type="Proteomes" id="UP001163846"/>
    </source>
</evidence>
<keyword evidence="1" id="KW-0812">Transmembrane</keyword>
<evidence type="ECO:0000256" key="1">
    <source>
        <dbReference type="SAM" id="Phobius"/>
    </source>
</evidence>
<sequence length="356" mass="39777">MAISVWWVASAMISPPVALLYDHLLTLEQEIQYIWAQPKRRSAISYFVLRYLVSCGEIVILVFRFYTPPSPNIFDVSSFQIIIGLHNFQTCNLYQTFINVYTLVVELIVPILLAMRVYAMYERSRHVFWALWIAFGCLLPVVVWSVVISSLGTVLLEGLVCDRFFPEQKATFLAITWGCALAFDTLIFCLIIPLMSLMVRDGLAYYGVICFVHFANIVLCTTRSSSMSALTRDLSATMVLRLMLNLHKNASKGISQTHTSNDEYELSPHSAMMFNTNPAMRSGLGTTTQSMSDTPPMDGMITTKLKSSTARTLLMNSNAVSEANTLQYSGVQTASHSESENTEITVCSIGPTFPMV</sequence>
<reference evidence="3" key="1">
    <citation type="submission" date="2022-08" db="EMBL/GenBank/DDBJ databases">
        <authorList>
            <consortium name="DOE Joint Genome Institute"/>
            <person name="Min B."/>
            <person name="Riley R."/>
            <person name="Sierra-Patev S."/>
            <person name="Naranjo-Ortiz M."/>
            <person name="Looney B."/>
            <person name="Konkel Z."/>
            <person name="Slot J.C."/>
            <person name="Sakamoto Y."/>
            <person name="Steenwyk J.L."/>
            <person name="Rokas A."/>
            <person name="Carro J."/>
            <person name="Camarero S."/>
            <person name="Ferreira P."/>
            <person name="Molpeceres G."/>
            <person name="Ruiz-Duenas F.J."/>
            <person name="Serrano A."/>
            <person name="Henrissat B."/>
            <person name="Drula E."/>
            <person name="Hughes K.W."/>
            <person name="Mata J.L."/>
            <person name="Ishikawa N.K."/>
            <person name="Vargas-Isla R."/>
            <person name="Ushijima S."/>
            <person name="Smith C.A."/>
            <person name="Ahrendt S."/>
            <person name="Andreopoulos W."/>
            <person name="He G."/>
            <person name="Labutti K."/>
            <person name="Lipzen A."/>
            <person name="Ng V."/>
            <person name="Sandor L."/>
            <person name="Barry K."/>
            <person name="Martinez A.T."/>
            <person name="Xiao Y."/>
            <person name="Gibbons J.G."/>
            <person name="Terashima K."/>
            <person name="Hibbett D.S."/>
            <person name="Grigoriev I.V."/>
        </authorList>
    </citation>
    <scope>NUCLEOTIDE SEQUENCE</scope>
    <source>
        <strain evidence="3">TFB9207</strain>
    </source>
</reference>